<dbReference type="InterPro" id="IPR052937">
    <property type="entry name" value="Inner_membrane_protein"/>
</dbReference>
<evidence type="ECO:0000313" key="3">
    <source>
        <dbReference type="EMBL" id="OJF72746.1"/>
    </source>
</evidence>
<feature type="domain" description="Inner membrane component" evidence="2">
    <location>
        <begin position="4"/>
        <end position="54"/>
    </location>
</feature>
<dbReference type="NCBIfam" id="NF008740">
    <property type="entry name" value="PRK11770.1-2"/>
    <property type="match status" value="1"/>
</dbReference>
<feature type="transmembrane region" description="Helical" evidence="1">
    <location>
        <begin position="83"/>
        <end position="101"/>
    </location>
</feature>
<accession>A0A1L8MPT4</accession>
<feature type="transmembrane region" description="Helical" evidence="1">
    <location>
        <begin position="58"/>
        <end position="77"/>
    </location>
</feature>
<dbReference type="RefSeq" id="WP_071793429.1">
    <property type="nucleotide sequence ID" value="NZ_LZDD01000001.1"/>
</dbReference>
<dbReference type="PIRSF" id="PIRSF028777">
    <property type="entry name" value="UCP028777"/>
    <property type="match status" value="1"/>
</dbReference>
<keyword evidence="4" id="KW-1185">Reference proteome</keyword>
<evidence type="ECO:0000256" key="1">
    <source>
        <dbReference type="SAM" id="Phobius"/>
    </source>
</evidence>
<gene>
    <name evidence="3" type="ORF">A9Q68_04155</name>
</gene>
<dbReference type="EMBL" id="LZDD01000001">
    <property type="protein sequence ID" value="OJF72746.1"/>
    <property type="molecule type" value="Genomic_DNA"/>
</dbReference>
<dbReference type="AlphaFoldDB" id="A0A1L8MPT4"/>
<comment type="caution">
    <text evidence="3">The sequence shown here is derived from an EMBL/GenBank/DDBJ whole genome shotgun (WGS) entry which is preliminary data.</text>
</comment>
<name>A0A1L8MPT4_9STRE</name>
<dbReference type="OrthoDB" id="9790567at2"/>
<dbReference type="GO" id="GO:0005886">
    <property type="term" value="C:plasma membrane"/>
    <property type="evidence" value="ECO:0007669"/>
    <property type="project" value="TreeGrafter"/>
</dbReference>
<sequence>MKFLGNLIWFLFSGLWAWLAWSLLGVLLCITIVFLPLGLQCFKIGNFGLFPFGKDIEIGQSSTSLLFNIIWIILFGWSLAAMHLTSAIALCLTIVGIPFAIQSLKLAKLSLFPFGARIISV</sequence>
<dbReference type="PANTHER" id="PTHR42903:SF1">
    <property type="entry name" value="INNER MEMBRANE PROTEIN YCCF"/>
    <property type="match status" value="1"/>
</dbReference>
<protein>
    <recommendedName>
        <fullName evidence="2">Inner membrane component domain-containing protein</fullName>
    </recommendedName>
</protein>
<dbReference type="STRING" id="1856638.A9Q68_04155"/>
<evidence type="ECO:0000259" key="2">
    <source>
        <dbReference type="Pfam" id="PF03733"/>
    </source>
</evidence>
<feature type="domain" description="Inner membrane component" evidence="2">
    <location>
        <begin position="66"/>
        <end position="115"/>
    </location>
</feature>
<feature type="transmembrane region" description="Helical" evidence="1">
    <location>
        <begin position="15"/>
        <end position="37"/>
    </location>
</feature>
<reference evidence="4" key="1">
    <citation type="submission" date="2016-06" db="EMBL/GenBank/DDBJ databases">
        <authorList>
            <person name="de Vries S.P.W."/>
            <person name="Hadjirin N.F."/>
            <person name="Lay E.M."/>
            <person name="Zadoks R.N."/>
            <person name="Peacock S.J."/>
            <person name="Parkhill J."/>
            <person name="Grant A.J."/>
            <person name="Mcdougall S."/>
            <person name="Holmes M.A."/>
        </authorList>
    </citation>
    <scope>NUCLEOTIDE SEQUENCE [LARGE SCALE GENOMIC DNA]</scope>
    <source>
        <strain evidence="4">NZ1587</strain>
    </source>
</reference>
<keyword evidence="1" id="KW-0472">Membrane</keyword>
<keyword evidence="1" id="KW-1133">Transmembrane helix</keyword>
<evidence type="ECO:0000313" key="4">
    <source>
        <dbReference type="Proteomes" id="UP000182015"/>
    </source>
</evidence>
<dbReference type="InterPro" id="IPR005185">
    <property type="entry name" value="YccF"/>
</dbReference>
<proteinExistence type="predicted"/>
<dbReference type="InterPro" id="IPR031308">
    <property type="entry name" value="UCP028777"/>
</dbReference>
<dbReference type="Pfam" id="PF03733">
    <property type="entry name" value="YccF"/>
    <property type="match status" value="2"/>
</dbReference>
<dbReference type="Proteomes" id="UP000182015">
    <property type="component" value="Unassembled WGS sequence"/>
</dbReference>
<dbReference type="PANTHER" id="PTHR42903">
    <property type="entry name" value="INNER MEMBRANE PROTEIN YCCF"/>
    <property type="match status" value="1"/>
</dbReference>
<keyword evidence="1" id="KW-0812">Transmembrane</keyword>
<organism evidence="3 4">
    <name type="scientific">Streptococcus bovimastitidis</name>
    <dbReference type="NCBI Taxonomy" id="1856638"/>
    <lineage>
        <taxon>Bacteria</taxon>
        <taxon>Bacillati</taxon>
        <taxon>Bacillota</taxon>
        <taxon>Bacilli</taxon>
        <taxon>Lactobacillales</taxon>
        <taxon>Streptococcaceae</taxon>
        <taxon>Streptococcus</taxon>
    </lineage>
</organism>